<evidence type="ECO:0000313" key="3">
    <source>
        <dbReference type="EMBL" id="WWD16580.1"/>
    </source>
</evidence>
<name>A0A5M6C506_9TREE</name>
<sequence>MAKRTSEAADLPPPKSTAKGQGTARPPAAGAGIDEEMGEFEDRWEDEIESEEEVIDAEAEGEDGEDEFTPAQEDSAPAPEPTQTYLPGTAMEADEHLVPDNSVYLALHSLSYAWPCLSFDVLHDNLGSDRATFPHTAWIVTGTQAGEVPGQGSKAKDEVVIMRLGNLAKTQGDDDDSDAEDDDDDDNNDGTDEEATLDFLTIPHIGSVNRIRAAPVPAGTSNSNSDPYHVATFSETGKVHIFDVRPYIDTLAGPSSKPRQKLPIHTISNHGRAEGFAVEWGTTGLLTGDIDRKIFLTTITPTGFSTSPQPYLSHTSSVEDLQWSPSEPTVFASASADRTVRVWDVRAKGRKSVVSVEAHEQDVNVISWNKGVEYLLVSGGDEGGLKVWDLRMFNKGTPAPVAQFQWHTAPITSVEWHPTDTSVFAASGSDDQLTLWDLSVEPDEDEAPIVTPVNGTAGAPTVPPQLLFVHQGQKDVKEVHWHPQIPGMVLSTASDSFNCFKTISC</sequence>
<dbReference type="PANTHER" id="PTHR45903">
    <property type="entry name" value="GLUTAMATE-RICH WD REPEAT-CONTAINING PROTEIN 1"/>
    <property type="match status" value="1"/>
</dbReference>
<dbReference type="Pfam" id="PF00400">
    <property type="entry name" value="WD40"/>
    <property type="match status" value="3"/>
</dbReference>
<dbReference type="PROSITE" id="PS50294">
    <property type="entry name" value="WD_REPEATS_REGION"/>
    <property type="match status" value="3"/>
</dbReference>
<dbReference type="Pfam" id="PF12265">
    <property type="entry name" value="CAF1C_H4-bd"/>
    <property type="match status" value="1"/>
</dbReference>
<protein>
    <submittedName>
        <fullName evidence="3">Uncharacterized protein</fullName>
    </submittedName>
</protein>
<dbReference type="InterPro" id="IPR022052">
    <property type="entry name" value="Histone-bd_RBBP4-like_N"/>
</dbReference>
<proteinExistence type="predicted"/>
<gene>
    <name evidence="3" type="ORF">CI109_101008</name>
</gene>
<feature type="domain" description="Histone-binding protein RBBP4-like N-terminal" evidence="2">
    <location>
        <begin position="94"/>
        <end position="167"/>
    </location>
</feature>
<feature type="region of interest" description="Disordered" evidence="1">
    <location>
        <begin position="168"/>
        <end position="196"/>
    </location>
</feature>
<reference evidence="3" key="1">
    <citation type="submission" date="2017-08" db="EMBL/GenBank/DDBJ databases">
        <authorList>
            <person name="Cuomo C."/>
            <person name="Billmyre B."/>
            <person name="Heitman J."/>
        </authorList>
    </citation>
    <scope>NUCLEOTIDE SEQUENCE</scope>
    <source>
        <strain evidence="3">CBS 12478</strain>
    </source>
</reference>
<dbReference type="InterPro" id="IPR036322">
    <property type="entry name" value="WD40_repeat_dom_sf"/>
</dbReference>
<reference evidence="3" key="2">
    <citation type="submission" date="2024-01" db="EMBL/GenBank/DDBJ databases">
        <title>Comparative genomics of Cryptococcus and Kwoniella reveals pathogenesis evolution and contrasting modes of karyotype evolution via chromosome fusion or intercentromeric recombination.</title>
        <authorList>
            <person name="Coelho M.A."/>
            <person name="David-Palma M."/>
            <person name="Shea T."/>
            <person name="Bowers K."/>
            <person name="McGinley-Smith S."/>
            <person name="Mohammad A.W."/>
            <person name="Gnirke A."/>
            <person name="Yurkov A.M."/>
            <person name="Nowrousian M."/>
            <person name="Sun S."/>
            <person name="Cuomo C.A."/>
            <person name="Heitman J."/>
        </authorList>
    </citation>
    <scope>NUCLEOTIDE SEQUENCE</scope>
    <source>
        <strain evidence="3">CBS 12478</strain>
    </source>
</reference>
<dbReference type="SMART" id="SM00320">
    <property type="entry name" value="WD40"/>
    <property type="match status" value="6"/>
</dbReference>
<dbReference type="AlphaFoldDB" id="A0A5M6C506"/>
<dbReference type="PROSITE" id="PS50082">
    <property type="entry name" value="WD_REPEATS_2"/>
    <property type="match status" value="3"/>
</dbReference>
<organism evidence="3 4">
    <name type="scientific">Kwoniella shandongensis</name>
    <dbReference type="NCBI Taxonomy" id="1734106"/>
    <lineage>
        <taxon>Eukaryota</taxon>
        <taxon>Fungi</taxon>
        <taxon>Dikarya</taxon>
        <taxon>Basidiomycota</taxon>
        <taxon>Agaricomycotina</taxon>
        <taxon>Tremellomycetes</taxon>
        <taxon>Tremellales</taxon>
        <taxon>Cryptococcaceae</taxon>
        <taxon>Kwoniella</taxon>
    </lineage>
</organism>
<feature type="compositionally biased region" description="Acidic residues" evidence="1">
    <location>
        <begin position="33"/>
        <end position="68"/>
    </location>
</feature>
<keyword evidence="4" id="KW-1185">Reference proteome</keyword>
<dbReference type="OrthoDB" id="2161379at2759"/>
<dbReference type="PANTHER" id="PTHR45903:SF1">
    <property type="entry name" value="GLUTAMATE-RICH WD REPEAT-CONTAINING PROTEIN 1"/>
    <property type="match status" value="1"/>
</dbReference>
<evidence type="ECO:0000313" key="4">
    <source>
        <dbReference type="Proteomes" id="UP000322225"/>
    </source>
</evidence>
<dbReference type="InterPro" id="IPR001680">
    <property type="entry name" value="WD40_rpt"/>
</dbReference>
<dbReference type="KEGG" id="ksn:43586777"/>
<feature type="compositionally biased region" description="Acidic residues" evidence="1">
    <location>
        <begin position="173"/>
        <end position="196"/>
    </location>
</feature>
<dbReference type="InterPro" id="IPR015943">
    <property type="entry name" value="WD40/YVTN_repeat-like_dom_sf"/>
</dbReference>
<dbReference type="PRINTS" id="PR00320">
    <property type="entry name" value="GPROTEINBRPT"/>
</dbReference>
<dbReference type="SUPFAM" id="SSF50978">
    <property type="entry name" value="WD40 repeat-like"/>
    <property type="match status" value="1"/>
</dbReference>
<dbReference type="EMBL" id="CP144052">
    <property type="protein sequence ID" value="WWD16580.1"/>
    <property type="molecule type" value="Genomic_DNA"/>
</dbReference>
<dbReference type="Proteomes" id="UP000322225">
    <property type="component" value="Chromosome 2"/>
</dbReference>
<dbReference type="Gene3D" id="2.130.10.10">
    <property type="entry name" value="YVTN repeat-like/Quinoprotein amine dehydrogenase"/>
    <property type="match status" value="1"/>
</dbReference>
<dbReference type="InterPro" id="IPR020472">
    <property type="entry name" value="WD40_PAC1"/>
</dbReference>
<dbReference type="RefSeq" id="XP_031863001.1">
    <property type="nucleotide sequence ID" value="XM_032002662.1"/>
</dbReference>
<evidence type="ECO:0000256" key="1">
    <source>
        <dbReference type="SAM" id="MobiDB-lite"/>
    </source>
</evidence>
<dbReference type="GO" id="GO:0005730">
    <property type="term" value="C:nucleolus"/>
    <property type="evidence" value="ECO:0007669"/>
    <property type="project" value="TreeGrafter"/>
</dbReference>
<evidence type="ECO:0000259" key="2">
    <source>
        <dbReference type="Pfam" id="PF12265"/>
    </source>
</evidence>
<feature type="region of interest" description="Disordered" evidence="1">
    <location>
        <begin position="1"/>
        <end position="83"/>
    </location>
</feature>
<accession>A0A5M6C506</accession>
<dbReference type="InterPro" id="IPR051972">
    <property type="entry name" value="Glutamate-rich_WD_repeat"/>
</dbReference>
<dbReference type="GeneID" id="43586777"/>
<dbReference type="GO" id="GO:0042254">
    <property type="term" value="P:ribosome biogenesis"/>
    <property type="evidence" value="ECO:0007669"/>
    <property type="project" value="TreeGrafter"/>
</dbReference>